<accession>A0A517LLN8</accession>
<gene>
    <name evidence="2" type="ORF">FKW77_006383</name>
</gene>
<dbReference type="EMBL" id="CP042199">
    <property type="protein sequence ID" value="QDS76550.1"/>
    <property type="molecule type" value="Genomic_DNA"/>
</dbReference>
<dbReference type="Proteomes" id="UP000316270">
    <property type="component" value="Chromosome 15"/>
</dbReference>
<reference evidence="2 3" key="1">
    <citation type="submission" date="2019-07" db="EMBL/GenBank/DDBJ databases">
        <title>Finished genome of Venturia effusa.</title>
        <authorList>
            <person name="Young C.A."/>
            <person name="Cox M.P."/>
            <person name="Ganley A.R.D."/>
            <person name="David W.J."/>
        </authorList>
    </citation>
    <scope>NUCLEOTIDE SEQUENCE [LARGE SCALE GENOMIC DNA]</scope>
    <source>
        <strain evidence="3">albino</strain>
    </source>
</reference>
<sequence>MGIRKLLHIPQPKDMDSKSRSPSRSRSPFRSREQTPEARESVPEPEVAEIVTGITGEVPDAGPQSSRSKMGLFLKESLEKGLTKSKIVIEHSLGLGHRPNAIPPDVANVNGEQRLVEIGWHPVGGLGGKWFAEKTGLGKKITKSIKKYPDPTQHWAVLVGEYAHELWMDENFDVIYINEKIVREEWHTFQVGKTRFNDEALRQAAEMTIHNMRQKRPAYNLISNNCQTFAVSMLDAIQIGAHREFATTFAIYQRATGKGEIKDLFVDEHPEEQTDQSKPELHRMDTVQTAQHVMDAQTTKLDNHSSFFHKS</sequence>
<feature type="compositionally biased region" description="Basic and acidic residues" evidence="1">
    <location>
        <begin position="30"/>
        <end position="42"/>
    </location>
</feature>
<dbReference type="STRING" id="50376.A0A517LLN8"/>
<name>A0A517LLN8_9PEZI</name>
<organism evidence="2 3">
    <name type="scientific">Venturia effusa</name>
    <dbReference type="NCBI Taxonomy" id="50376"/>
    <lineage>
        <taxon>Eukaryota</taxon>
        <taxon>Fungi</taxon>
        <taxon>Dikarya</taxon>
        <taxon>Ascomycota</taxon>
        <taxon>Pezizomycotina</taxon>
        <taxon>Dothideomycetes</taxon>
        <taxon>Pleosporomycetidae</taxon>
        <taxon>Venturiales</taxon>
        <taxon>Venturiaceae</taxon>
        <taxon>Venturia</taxon>
    </lineage>
</organism>
<evidence type="ECO:0008006" key="4">
    <source>
        <dbReference type="Google" id="ProtNLM"/>
    </source>
</evidence>
<keyword evidence="3" id="KW-1185">Reference proteome</keyword>
<evidence type="ECO:0000256" key="1">
    <source>
        <dbReference type="SAM" id="MobiDB-lite"/>
    </source>
</evidence>
<dbReference type="OrthoDB" id="3431913at2759"/>
<evidence type="ECO:0000313" key="2">
    <source>
        <dbReference type="EMBL" id="QDS76550.1"/>
    </source>
</evidence>
<evidence type="ECO:0000313" key="3">
    <source>
        <dbReference type="Proteomes" id="UP000316270"/>
    </source>
</evidence>
<protein>
    <recommendedName>
        <fullName evidence="4">PPPDE domain-containing protein</fullName>
    </recommendedName>
</protein>
<proteinExistence type="predicted"/>
<feature type="region of interest" description="Disordered" evidence="1">
    <location>
        <begin position="1"/>
        <end position="47"/>
    </location>
</feature>
<dbReference type="AlphaFoldDB" id="A0A517LLN8"/>